<feature type="region of interest" description="Disordered" evidence="1">
    <location>
        <begin position="162"/>
        <end position="181"/>
    </location>
</feature>
<sequence length="280" mass="29440">MPDALDGVDDLAELPQWCIYVAEADGDGVFGGVWMDLEHDTNTGRPELRVLLDTNPEMGLAGLLAIPLYLDRDNITEAIANYMATAVASIGRTGVDVRGGELDATGAARVDGYLAIARYLARPETDIQSLIGASGAPPVSVVGEGQGDLARRLQRCLTDAKPRRAGGYGRHRRRPARVGGEGGSVTCVEYERTQVRVRPLLRGTRSPSARSPATWRSNPGTAPGCAPPLAQGRSAWSTGILSSAPTLVTNPYTSGCPAALTMTVSSAVPASSLMGIFPNR</sequence>
<protein>
    <submittedName>
        <fullName evidence="2">Uncharacterized protein</fullName>
    </submittedName>
</protein>
<feature type="region of interest" description="Disordered" evidence="1">
    <location>
        <begin position="203"/>
        <end position="229"/>
    </location>
</feature>
<keyword evidence="3" id="KW-1185">Reference proteome</keyword>
<dbReference type="EMBL" id="JACHJC010000001">
    <property type="protein sequence ID" value="MBB5112497.1"/>
    <property type="molecule type" value="Genomic_DNA"/>
</dbReference>
<organism evidence="2 3">
    <name type="scientific">Micromonospora echinospora</name>
    <name type="common">Micromonospora purpurea</name>
    <dbReference type="NCBI Taxonomy" id="1877"/>
    <lineage>
        <taxon>Bacteria</taxon>
        <taxon>Bacillati</taxon>
        <taxon>Actinomycetota</taxon>
        <taxon>Actinomycetes</taxon>
        <taxon>Micromonosporales</taxon>
        <taxon>Micromonosporaceae</taxon>
        <taxon>Micromonospora</taxon>
    </lineage>
</organism>
<proteinExistence type="predicted"/>
<dbReference type="Proteomes" id="UP000618986">
    <property type="component" value="Unassembled WGS sequence"/>
</dbReference>
<dbReference type="InterPro" id="IPR058915">
    <property type="entry name" value="AcrVA2-like"/>
</dbReference>
<evidence type="ECO:0000313" key="2">
    <source>
        <dbReference type="EMBL" id="MBB5112497.1"/>
    </source>
</evidence>
<name>A0ABR6MB76_MICEC</name>
<feature type="compositionally biased region" description="Polar residues" evidence="1">
    <location>
        <begin position="205"/>
        <end position="220"/>
    </location>
</feature>
<dbReference type="RefSeq" id="WP_184683636.1">
    <property type="nucleotide sequence ID" value="NZ_JACHJC010000001.1"/>
</dbReference>
<reference evidence="2 3" key="1">
    <citation type="submission" date="2020-08" db="EMBL/GenBank/DDBJ databases">
        <title>Sequencing the genomes of 1000 actinobacteria strains.</title>
        <authorList>
            <person name="Klenk H.-P."/>
        </authorList>
    </citation>
    <scope>NUCLEOTIDE SEQUENCE [LARGE SCALE GENOMIC DNA]</scope>
    <source>
        <strain evidence="2 3">DSM 43036</strain>
    </source>
</reference>
<evidence type="ECO:0000256" key="1">
    <source>
        <dbReference type="SAM" id="MobiDB-lite"/>
    </source>
</evidence>
<comment type="caution">
    <text evidence="2">The sequence shown here is derived from an EMBL/GenBank/DDBJ whole genome shotgun (WGS) entry which is preliminary data.</text>
</comment>
<dbReference type="GeneID" id="300292917"/>
<accession>A0ABR6MB76</accession>
<dbReference type="Pfam" id="PF26125">
    <property type="entry name" value="AcrVA2-like"/>
    <property type="match status" value="1"/>
</dbReference>
<gene>
    <name evidence="2" type="ORF">FHU28_002336</name>
</gene>
<evidence type="ECO:0000313" key="3">
    <source>
        <dbReference type="Proteomes" id="UP000618986"/>
    </source>
</evidence>